<comment type="pathway">
    <text evidence="1">Lipid metabolism; fatty acid biosynthesis.</text>
</comment>
<evidence type="ECO:0000313" key="6">
    <source>
        <dbReference type="EMBL" id="AGA90227.1"/>
    </source>
</evidence>
<dbReference type="SUPFAM" id="SSF56214">
    <property type="entry name" value="4'-phosphopantetheinyl transferase"/>
    <property type="match status" value="2"/>
</dbReference>
<keyword evidence="4" id="KW-0808">Transferase</keyword>
<dbReference type="InterPro" id="IPR014043">
    <property type="entry name" value="Acyl_transferase_dom"/>
</dbReference>
<evidence type="ECO:0000256" key="3">
    <source>
        <dbReference type="ARBA" id="ARBA00022553"/>
    </source>
</evidence>
<dbReference type="EMBL" id="CP003051">
    <property type="protein sequence ID" value="AGA90227.1"/>
    <property type="molecule type" value="Genomic_DNA"/>
</dbReference>
<keyword evidence="2" id="KW-0596">Phosphopantetheine</keyword>
<dbReference type="CDD" id="cd00833">
    <property type="entry name" value="PKS"/>
    <property type="match status" value="1"/>
</dbReference>
<dbReference type="Pfam" id="PF00109">
    <property type="entry name" value="ketoacyl-synt"/>
    <property type="match status" value="1"/>
</dbReference>
<dbReference type="Gene3D" id="3.40.366.10">
    <property type="entry name" value="Malonyl-Coenzyme A Acyl Carrier Protein, domain 2"/>
    <property type="match status" value="1"/>
</dbReference>
<dbReference type="GO" id="GO:0000287">
    <property type="term" value="F:magnesium ion binding"/>
    <property type="evidence" value="ECO:0007669"/>
    <property type="project" value="InterPro"/>
</dbReference>
<dbReference type="SUPFAM" id="SSF53901">
    <property type="entry name" value="Thiolase-like"/>
    <property type="match status" value="1"/>
</dbReference>
<dbReference type="PROSITE" id="PS52004">
    <property type="entry name" value="KS3_2"/>
    <property type="match status" value="1"/>
</dbReference>
<dbReference type="HOGENOM" id="CLU_000022_31_5_6"/>
<dbReference type="PATRIC" id="fig|765912.4.peg.1405"/>
<dbReference type="InterPro" id="IPR016039">
    <property type="entry name" value="Thiolase-like"/>
</dbReference>
<accession>L0GWM2</accession>
<dbReference type="Pfam" id="PF14765">
    <property type="entry name" value="PS-DH"/>
    <property type="match status" value="1"/>
</dbReference>
<evidence type="ECO:0000313" key="7">
    <source>
        <dbReference type="Proteomes" id="UP000010816"/>
    </source>
</evidence>
<dbReference type="InterPro" id="IPR042104">
    <property type="entry name" value="PKS_dehydratase_sf"/>
</dbReference>
<dbReference type="Pfam" id="PF01648">
    <property type="entry name" value="ACPS"/>
    <property type="match status" value="1"/>
</dbReference>
<evidence type="ECO:0000256" key="1">
    <source>
        <dbReference type="ARBA" id="ARBA00005194"/>
    </source>
</evidence>
<dbReference type="InterPro" id="IPR020841">
    <property type="entry name" value="PKS_Beta-ketoAc_synthase_dom"/>
</dbReference>
<dbReference type="SMART" id="SM00827">
    <property type="entry name" value="PKS_AT"/>
    <property type="match status" value="1"/>
</dbReference>
<dbReference type="InterPro" id="IPR037143">
    <property type="entry name" value="4-PPantetheinyl_Trfase_dom_sf"/>
</dbReference>
<proteinExistence type="predicted"/>
<dbReference type="InterPro" id="IPR049551">
    <property type="entry name" value="PKS_DH_C"/>
</dbReference>
<dbReference type="STRING" id="765912.Thimo_1437"/>
<dbReference type="SMART" id="SM00825">
    <property type="entry name" value="PKS_KS"/>
    <property type="match status" value="1"/>
</dbReference>
<dbReference type="KEGG" id="tmb:Thimo_1437"/>
<sequence>MEFMIENGRDVAIIGMACVFPGAPDLATYRDNIKRGVDAISEPPPSRWGQVFYDPSSDATDRIYCRRGGFIGDHIVFDPSPYGIMPVAAQGAEPDQLLGLQLVTRALQDAGLDPDRDLPRETTAVILGRGGYPGPRTVAQIQHSRTAQQLVEAVRDLAPQVTQAQLDAVRQEFLTQLGHYGGDTVIGIIPNIAASRIANRFDLHGSAYTVDAACASSLVAVDHGVRQLQSGTADVAITGGIHLCDDLYIWNIFSRLGAMSRSESSRPFDRRADGLLIGEGVGILILKRLADAERDGNRVYAVIRGVGTASDGREKSLMLPSVDGQVLAVERAWKMAGLDPATIGLIEAHGTATPNGDRAELQTIIRCFGGRFPRAPVLGSVKSMIGHAMPASGAAGLIKAALALHDGFLPPTLNCEQPHDLLGETGFRVLAESDDWDPEHLPRRAAVNAFGFGGINAHAVLDGHVGSRAEAFFSPRAQSWPEIYLGAGDTPDALCVSVMAGRSDTRGGRLRVAIENPTPHRRELACKIVRRGKRWGGRNGIWYSPSGLANTGGRIAFLFPGYDGLFDPRVEDVGRHFGRDLPAFHDARDDLVAVSAGIIALGRWLTEVLRDLGVEPDAIAGHSIGEWAGMVVSGVAPEDQAERFIDEMAPSLRVEVPGLVFAAAGCDTRVGIRAIEGLNEIGISHDNCPHQIILCGVESSIQEAISRLREHGFVAEKLPFRSGFHSPLLEPYLSSIDETFRHFKLQPGRVPLWSATTVKPYPSDSEAIRSLCRDHLLKPVRFRELTERLYEEGIRVFVQVGVGRLMGFVEDTLKGRPHVAIAANTEQRQGMEQLRRLATQLWCEGYAVNLEKVGLSIAAAAEAGGEANGLRLSLYQPLVKLNKVFDVAVSVPAVSPLEDLAEPGAVPVMAELAKLHMDLAATSNEVVAFWRRRASDGAARPVVDEPATPAARAKRLVKRRRYSLADMPEVIDHSLGTQPEGWPYLEDRFLVVPMTRSLGTVLDFAAELVPDLVPVAIERVRALRWIEVEPPKELELVAELERSNRVRVDIGGHLSAVVVMAPGYEAAPRPKPFEPGEIEAPSIDIESFYYDPDASNFHGPHYQSVVAVGPIGTRGIRGEIKSLPASGAFLDGATQLLGYWALTHTTEDRVALPFRVDRIEFFGPHPPVGQQMQVDVQITELTDVLVRGDWEVHDGERVWARVSGWEDRRFEEDARLHRVFMVPAKNSYARFAPAGYCVAEGSWRNGASWYFIARRYLGKDEQAEYDGKKGRGQRAWLLGRIAVKDALREWLWAGGSDAVFPVEVRVRNDASGRPVVEGPWDADLRVSLAHKENIAVALIAEGADVGIDVERIEPRGDEVLRLVCSGAETDMLPDGDREEWLTRLWVAKEAVAKAHGTGLNGNARRFALEAVAGSRLLVNGVWVRTVRDGEHIIGWTEHSAIWRPQKTEPEVHSVAEGRKG</sequence>
<dbReference type="Gene3D" id="3.90.470.20">
    <property type="entry name" value="4'-phosphopantetheinyl transferase domain"/>
    <property type="match status" value="2"/>
</dbReference>
<keyword evidence="3" id="KW-0597">Phosphoprotein</keyword>
<dbReference type="PROSITE" id="PS00606">
    <property type="entry name" value="KS3_1"/>
    <property type="match status" value="1"/>
</dbReference>
<dbReference type="PANTHER" id="PTHR43074">
    <property type="entry name" value="OMEGA-3 POLYUNSATURATED FATTY ACID SYNTHASE PFAB-RELATED"/>
    <property type="match status" value="1"/>
</dbReference>
<dbReference type="GO" id="GO:0008897">
    <property type="term" value="F:holo-[acyl-carrier-protein] synthase activity"/>
    <property type="evidence" value="ECO:0007669"/>
    <property type="project" value="InterPro"/>
</dbReference>
<gene>
    <name evidence="6" type="ORF">Thimo_1437</name>
</gene>
<evidence type="ECO:0000256" key="4">
    <source>
        <dbReference type="ARBA" id="ARBA00022679"/>
    </source>
</evidence>
<dbReference type="GO" id="GO:0006633">
    <property type="term" value="P:fatty acid biosynthetic process"/>
    <property type="evidence" value="ECO:0007669"/>
    <property type="project" value="UniProtKB-UniPathway"/>
</dbReference>
<organism evidence="6 7">
    <name type="scientific">Thioflavicoccus mobilis 8321</name>
    <dbReference type="NCBI Taxonomy" id="765912"/>
    <lineage>
        <taxon>Bacteria</taxon>
        <taxon>Pseudomonadati</taxon>
        <taxon>Pseudomonadota</taxon>
        <taxon>Gammaproteobacteria</taxon>
        <taxon>Chromatiales</taxon>
        <taxon>Chromatiaceae</taxon>
        <taxon>Thioflavicoccus</taxon>
    </lineage>
</organism>
<dbReference type="PANTHER" id="PTHR43074:SF1">
    <property type="entry name" value="BETA-KETOACYL SYNTHASE FAMILY PROTEIN-RELATED"/>
    <property type="match status" value="1"/>
</dbReference>
<dbReference type="InterPro" id="IPR008278">
    <property type="entry name" value="4-PPantetheinyl_Trfase_dom"/>
</dbReference>
<dbReference type="InterPro" id="IPR014030">
    <property type="entry name" value="Ketoacyl_synth_N"/>
</dbReference>
<dbReference type="Gene3D" id="3.10.129.110">
    <property type="entry name" value="Polyketide synthase dehydratase"/>
    <property type="match status" value="1"/>
</dbReference>
<dbReference type="Proteomes" id="UP000010816">
    <property type="component" value="Chromosome"/>
</dbReference>
<dbReference type="GO" id="GO:0004315">
    <property type="term" value="F:3-oxoacyl-[acyl-carrier-protein] synthase activity"/>
    <property type="evidence" value="ECO:0007669"/>
    <property type="project" value="InterPro"/>
</dbReference>
<evidence type="ECO:0000256" key="2">
    <source>
        <dbReference type="ARBA" id="ARBA00022450"/>
    </source>
</evidence>
<dbReference type="InterPro" id="IPR016035">
    <property type="entry name" value="Acyl_Trfase/lysoPLipase"/>
</dbReference>
<dbReference type="InterPro" id="IPR014031">
    <property type="entry name" value="Ketoacyl_synth_C"/>
</dbReference>
<name>L0GWM2_9GAMM</name>
<keyword evidence="7" id="KW-1185">Reference proteome</keyword>
<dbReference type="eggNOG" id="COG2091">
    <property type="taxonomic scope" value="Bacteria"/>
</dbReference>
<dbReference type="eggNOG" id="COG3321">
    <property type="taxonomic scope" value="Bacteria"/>
</dbReference>
<protein>
    <submittedName>
        <fullName evidence="6">Polyketide synthase family protein</fullName>
    </submittedName>
</protein>
<dbReference type="Pfam" id="PF02801">
    <property type="entry name" value="Ketoacyl-synt_C"/>
    <property type="match status" value="1"/>
</dbReference>
<evidence type="ECO:0000259" key="5">
    <source>
        <dbReference type="PROSITE" id="PS52004"/>
    </source>
</evidence>
<dbReference type="Pfam" id="PF00698">
    <property type="entry name" value="Acyl_transf_1"/>
    <property type="match status" value="1"/>
</dbReference>
<dbReference type="SUPFAM" id="SSF52151">
    <property type="entry name" value="FabD/lysophospholipase-like"/>
    <property type="match status" value="1"/>
</dbReference>
<reference evidence="6 7" key="1">
    <citation type="submission" date="2011-09" db="EMBL/GenBank/DDBJ databases">
        <title>Complete sequence of chromosome of Thioflavicoccus mobilis 8321.</title>
        <authorList>
            <consortium name="US DOE Joint Genome Institute"/>
            <person name="Lucas S."/>
            <person name="Han J."/>
            <person name="Lapidus A."/>
            <person name="Cheng J.-F."/>
            <person name="Goodwin L."/>
            <person name="Pitluck S."/>
            <person name="Peters L."/>
            <person name="Ovchinnikova G."/>
            <person name="Lu M."/>
            <person name="Detter J.C."/>
            <person name="Han C."/>
            <person name="Tapia R."/>
            <person name="Land M."/>
            <person name="Hauser L."/>
            <person name="Kyrpides N."/>
            <person name="Ivanova N."/>
            <person name="Pagani I."/>
            <person name="Vogl K."/>
            <person name="Liu Z."/>
            <person name="Imhoff J."/>
            <person name="Thiel V."/>
            <person name="Frigaard N.-U."/>
            <person name="Bryant D."/>
            <person name="Woyke T."/>
        </authorList>
    </citation>
    <scope>NUCLEOTIDE SEQUENCE [LARGE SCALE GENOMIC DNA]</scope>
    <source>
        <strain evidence="6 7">8321</strain>
    </source>
</reference>
<dbReference type="UniPathway" id="UPA00094"/>
<dbReference type="InterPro" id="IPR018201">
    <property type="entry name" value="Ketoacyl_synth_AS"/>
</dbReference>
<dbReference type="Gene3D" id="3.40.47.10">
    <property type="match status" value="1"/>
</dbReference>
<feature type="domain" description="Ketosynthase family 3 (KS3)" evidence="5">
    <location>
        <begin position="8"/>
        <end position="463"/>
    </location>
</feature>
<dbReference type="InterPro" id="IPR001227">
    <property type="entry name" value="Ac_transferase_dom_sf"/>
</dbReference>
<dbReference type="InterPro" id="IPR052568">
    <property type="entry name" value="PKS-FAS_Synthase"/>
</dbReference>